<proteinExistence type="predicted"/>
<feature type="region of interest" description="Disordered" evidence="1">
    <location>
        <begin position="48"/>
        <end position="81"/>
    </location>
</feature>
<dbReference type="SUPFAM" id="SSF53335">
    <property type="entry name" value="S-adenosyl-L-methionine-dependent methyltransferases"/>
    <property type="match status" value="1"/>
</dbReference>
<gene>
    <name evidence="4" type="primary">Mettl24</name>
    <name evidence="4" type="ORF">SNAT2548_LOCUS17206</name>
</gene>
<dbReference type="Proteomes" id="UP000604046">
    <property type="component" value="Unassembled WGS sequence"/>
</dbReference>
<protein>
    <submittedName>
        <fullName evidence="4">Mettl24 protein</fullName>
    </submittedName>
</protein>
<dbReference type="PANTHER" id="PTHR32026">
    <property type="entry name" value="METHYLTRANSFERASE-LIKE PROTEIN 24"/>
    <property type="match status" value="1"/>
</dbReference>
<sequence>MSPSKQDPPVAASNGVCSMRAYCWGLLFWMPIQALLTSFIFTSGRSPVLGSESPSSTEIPRAKTPTPTRGPSPVPEAEEGESGLIKKLEANAQAKIAERWAFLSSSVAYEAANYKKLSLASHVAVSLLVEPHYPCLWTLDKYPSARQRHEGGKWTCGLPEMASRAPGGPEECVVYSVGSDGNDEFEKRVRSLTQQACQIHIFDPTVSGRGLERMKGWGSSFHTVGLGTVDGVVSLRTGGRRDGMSFPVQTLATTMAKLHHSYIDVLKIDCEGCEWDLFTTLPWETLRIGQLLIEIHDQQGAKKLPQLLEVFDRLHKAGFYIFSAEPVNSVAVGQYEISLLHRDWQPMAPPPVKHAL</sequence>
<keyword evidence="2" id="KW-0812">Transmembrane</keyword>
<evidence type="ECO:0000313" key="4">
    <source>
        <dbReference type="EMBL" id="CAE7328701.1"/>
    </source>
</evidence>
<name>A0A812NN51_9DINO</name>
<feature type="transmembrane region" description="Helical" evidence="2">
    <location>
        <begin position="21"/>
        <end position="41"/>
    </location>
</feature>
<dbReference type="InterPro" id="IPR025714">
    <property type="entry name" value="Methyltranfer_dom"/>
</dbReference>
<keyword evidence="2" id="KW-0472">Membrane</keyword>
<dbReference type="InterPro" id="IPR029063">
    <property type="entry name" value="SAM-dependent_MTases_sf"/>
</dbReference>
<evidence type="ECO:0000259" key="3">
    <source>
        <dbReference type="Pfam" id="PF13383"/>
    </source>
</evidence>
<keyword evidence="5" id="KW-1185">Reference proteome</keyword>
<feature type="domain" description="Methyltransferase" evidence="3">
    <location>
        <begin position="146"/>
        <end position="337"/>
    </location>
</feature>
<comment type="caution">
    <text evidence="4">The sequence shown here is derived from an EMBL/GenBank/DDBJ whole genome shotgun (WGS) entry which is preliminary data.</text>
</comment>
<evidence type="ECO:0000256" key="2">
    <source>
        <dbReference type="SAM" id="Phobius"/>
    </source>
</evidence>
<evidence type="ECO:0000313" key="5">
    <source>
        <dbReference type="Proteomes" id="UP000604046"/>
    </source>
</evidence>
<dbReference type="OrthoDB" id="411326at2759"/>
<organism evidence="4 5">
    <name type="scientific">Symbiodinium natans</name>
    <dbReference type="NCBI Taxonomy" id="878477"/>
    <lineage>
        <taxon>Eukaryota</taxon>
        <taxon>Sar</taxon>
        <taxon>Alveolata</taxon>
        <taxon>Dinophyceae</taxon>
        <taxon>Suessiales</taxon>
        <taxon>Symbiodiniaceae</taxon>
        <taxon>Symbiodinium</taxon>
    </lineage>
</organism>
<dbReference type="InterPro" id="IPR026913">
    <property type="entry name" value="METTL24"/>
</dbReference>
<dbReference type="EMBL" id="CAJNDS010002103">
    <property type="protein sequence ID" value="CAE7328701.1"/>
    <property type="molecule type" value="Genomic_DNA"/>
</dbReference>
<accession>A0A812NN51</accession>
<reference evidence="4" key="1">
    <citation type="submission" date="2021-02" db="EMBL/GenBank/DDBJ databases">
        <authorList>
            <person name="Dougan E. K."/>
            <person name="Rhodes N."/>
            <person name="Thang M."/>
            <person name="Chan C."/>
        </authorList>
    </citation>
    <scope>NUCLEOTIDE SEQUENCE</scope>
</reference>
<evidence type="ECO:0000256" key="1">
    <source>
        <dbReference type="SAM" id="MobiDB-lite"/>
    </source>
</evidence>
<keyword evidence="2" id="KW-1133">Transmembrane helix</keyword>
<dbReference type="Pfam" id="PF13383">
    <property type="entry name" value="Methyltransf_22"/>
    <property type="match status" value="1"/>
</dbReference>
<dbReference type="AlphaFoldDB" id="A0A812NN51"/>